<keyword evidence="1" id="KW-0732">Signal</keyword>
<dbReference type="EMBL" id="SRMB01000002">
    <property type="protein sequence ID" value="TGE27370.1"/>
    <property type="molecule type" value="Genomic_DNA"/>
</dbReference>
<accession>A0A4Z0QBG3</accession>
<dbReference type="RefSeq" id="WP_135395275.1">
    <property type="nucleotide sequence ID" value="NZ_SRMB01000002.1"/>
</dbReference>
<name>A0A4Z0QBG3_9BACT</name>
<evidence type="ECO:0000256" key="1">
    <source>
        <dbReference type="SAM" id="SignalP"/>
    </source>
</evidence>
<evidence type="ECO:0000313" key="2">
    <source>
        <dbReference type="EMBL" id="TGE27370.1"/>
    </source>
</evidence>
<evidence type="ECO:0000313" key="3">
    <source>
        <dbReference type="Proteomes" id="UP000298471"/>
    </source>
</evidence>
<reference evidence="2 3" key="1">
    <citation type="submission" date="2019-04" db="EMBL/GenBank/DDBJ databases">
        <authorList>
            <person name="Feng G."/>
            <person name="Zhang J."/>
            <person name="Zhu H."/>
        </authorList>
    </citation>
    <scope>NUCLEOTIDE SEQUENCE [LARGE SCALE GENOMIC DNA]</scope>
    <source>
        <strain evidence="2 3">9PBR-1</strain>
    </source>
</reference>
<gene>
    <name evidence="2" type="ORF">E5K02_13385</name>
</gene>
<organism evidence="2 3">
    <name type="scientific">Hymenobacter metallicola</name>
    <dbReference type="NCBI Taxonomy" id="2563114"/>
    <lineage>
        <taxon>Bacteria</taxon>
        <taxon>Pseudomonadati</taxon>
        <taxon>Bacteroidota</taxon>
        <taxon>Cytophagia</taxon>
        <taxon>Cytophagales</taxon>
        <taxon>Hymenobacteraceae</taxon>
        <taxon>Hymenobacter</taxon>
    </lineage>
</organism>
<comment type="caution">
    <text evidence="2">The sequence shown here is derived from an EMBL/GenBank/DDBJ whole genome shotgun (WGS) entry which is preliminary data.</text>
</comment>
<protein>
    <submittedName>
        <fullName evidence="2">Uncharacterized protein</fullName>
    </submittedName>
</protein>
<feature type="signal peptide" evidence="1">
    <location>
        <begin position="1"/>
        <end position="21"/>
    </location>
</feature>
<keyword evidence="3" id="KW-1185">Reference proteome</keyword>
<proteinExistence type="predicted"/>
<dbReference type="Proteomes" id="UP000298471">
    <property type="component" value="Unassembled WGS sequence"/>
</dbReference>
<feature type="chain" id="PRO_5021394090" evidence="1">
    <location>
        <begin position="22"/>
        <end position="383"/>
    </location>
</feature>
<dbReference type="AlphaFoldDB" id="A0A4Z0QBG3"/>
<dbReference type="OrthoDB" id="848102at2"/>
<sequence length="383" mass="39635">MKNRIVLAVAAASLLAVSCQKTDLAPSATPGSNLVAKAPAVAPGCDVIDFERYSGFTGFGGLLSSVTSAGNAGPIAMTSYNANYPSQPVAAIVFESSSTTPPGPSSQSYGGWDPFQNAAEDLDLGTPNELYGGYGRGAGGAATNKVPLGNILVIQDFIWGQPNDDDGRGYVTFDFSTMGAITASGLTIIDAETLAPPQGENEGGSVELWTANPMAGGTLLTTVPFVNTGSNGVARLSLGNTPNVGFIRVNIIGSIGIDNLEFCRPQPLHCNYTQGYWKNHPESWPVSSLTIGTANPLKSYTKAQLLDVLKTPVKGNGLIALAHQLIAAKLNVALDNDPAIQTTIAQADALIGNRSLFGGTLTTAQTSALVTALDAYNNSNHCN</sequence>
<dbReference type="PROSITE" id="PS51257">
    <property type="entry name" value="PROKAR_LIPOPROTEIN"/>
    <property type="match status" value="1"/>
</dbReference>